<organism evidence="1 2">
    <name type="scientific">Actinomadura rugatobispora</name>
    <dbReference type="NCBI Taxonomy" id="1994"/>
    <lineage>
        <taxon>Bacteria</taxon>
        <taxon>Bacillati</taxon>
        <taxon>Actinomycetota</taxon>
        <taxon>Actinomycetes</taxon>
        <taxon>Streptosporangiales</taxon>
        <taxon>Thermomonosporaceae</taxon>
        <taxon>Actinomadura</taxon>
    </lineage>
</organism>
<evidence type="ECO:0000313" key="1">
    <source>
        <dbReference type="EMBL" id="MFC5744803.1"/>
    </source>
</evidence>
<protein>
    <submittedName>
        <fullName evidence="1">GNAT family N-acetyltransferase</fullName>
    </submittedName>
</protein>
<name>A0ABW0ZTT1_9ACTN</name>
<dbReference type="Gene3D" id="3.40.630.30">
    <property type="match status" value="1"/>
</dbReference>
<comment type="caution">
    <text evidence="1">The sequence shown here is derived from an EMBL/GenBank/DDBJ whole genome shotgun (WGS) entry which is preliminary data.</text>
</comment>
<gene>
    <name evidence="1" type="ORF">ACFPZN_04160</name>
</gene>
<sequence>MPTMTMTVRTFLAPSVELRAAFLDAQRDYASGDGRPDADGLTLRDLENGDFARLVEGIGTGCFPRPGVRPGAAGMELWWCETAPDGPPRMLGRLCMRHYLVPALEGRGGQVWVSIRPSRRGEGLGAELLRDALPRLRAKGLDAPTVVCPVDHAGARVTVERVGGVLVREERGRAVYTLHT</sequence>
<dbReference type="PANTHER" id="PTHR39173">
    <property type="entry name" value="ACETYLTRANSFERASE"/>
    <property type="match status" value="1"/>
</dbReference>
<dbReference type="RefSeq" id="WP_378280286.1">
    <property type="nucleotide sequence ID" value="NZ_JBHSON010000004.1"/>
</dbReference>
<accession>A0ABW0ZTT1</accession>
<dbReference type="InterPro" id="IPR016181">
    <property type="entry name" value="Acyl_CoA_acyltransferase"/>
</dbReference>
<dbReference type="PANTHER" id="PTHR39173:SF1">
    <property type="entry name" value="ACETYLTRANSFERASE"/>
    <property type="match status" value="1"/>
</dbReference>
<keyword evidence="2" id="KW-1185">Reference proteome</keyword>
<evidence type="ECO:0000313" key="2">
    <source>
        <dbReference type="Proteomes" id="UP001596074"/>
    </source>
</evidence>
<dbReference type="SUPFAM" id="SSF55729">
    <property type="entry name" value="Acyl-CoA N-acyltransferases (Nat)"/>
    <property type="match status" value="1"/>
</dbReference>
<dbReference type="EMBL" id="JBHSON010000004">
    <property type="protein sequence ID" value="MFC5744803.1"/>
    <property type="molecule type" value="Genomic_DNA"/>
</dbReference>
<reference evidence="2" key="1">
    <citation type="journal article" date="2019" name="Int. J. Syst. Evol. Microbiol.">
        <title>The Global Catalogue of Microorganisms (GCM) 10K type strain sequencing project: providing services to taxonomists for standard genome sequencing and annotation.</title>
        <authorList>
            <consortium name="The Broad Institute Genomics Platform"/>
            <consortium name="The Broad Institute Genome Sequencing Center for Infectious Disease"/>
            <person name="Wu L."/>
            <person name="Ma J."/>
        </authorList>
    </citation>
    <scope>NUCLEOTIDE SEQUENCE [LARGE SCALE GENOMIC DNA]</scope>
    <source>
        <strain evidence="2">KCTC 42087</strain>
    </source>
</reference>
<proteinExistence type="predicted"/>
<dbReference type="Proteomes" id="UP001596074">
    <property type="component" value="Unassembled WGS sequence"/>
</dbReference>